<dbReference type="GO" id="GO:0010181">
    <property type="term" value="F:FMN binding"/>
    <property type="evidence" value="ECO:0007669"/>
    <property type="project" value="InterPro"/>
</dbReference>
<name>A0A1Z5JMC8_FISSO</name>
<reference evidence="3 4" key="1">
    <citation type="journal article" date="2015" name="Plant Cell">
        <title>Oil accumulation by the oleaginous diatom Fistulifera solaris as revealed by the genome and transcriptome.</title>
        <authorList>
            <person name="Tanaka T."/>
            <person name="Maeda Y."/>
            <person name="Veluchamy A."/>
            <person name="Tanaka M."/>
            <person name="Abida H."/>
            <person name="Marechal E."/>
            <person name="Bowler C."/>
            <person name="Muto M."/>
            <person name="Sunaga Y."/>
            <person name="Tanaka M."/>
            <person name="Yoshino T."/>
            <person name="Taniguchi T."/>
            <person name="Fukuda Y."/>
            <person name="Nemoto M."/>
            <person name="Matsumoto M."/>
            <person name="Wong P.S."/>
            <person name="Aburatani S."/>
            <person name="Fujibuchi W."/>
        </authorList>
    </citation>
    <scope>NUCLEOTIDE SEQUENCE [LARGE SCALE GENOMIC DNA]</scope>
    <source>
        <strain evidence="3 4">JPCC DA0580</strain>
    </source>
</reference>
<dbReference type="PANTHER" id="PTHR28243:SF1">
    <property type="entry name" value="PYRIDOXAMINE 5'-PHOSPHATE OXIDASE ALR4036 FAMILY FMN-BINDING DOMAIN-CONTAINING PROTEIN"/>
    <property type="match status" value="1"/>
</dbReference>
<evidence type="ECO:0000313" key="3">
    <source>
        <dbReference type="EMBL" id="GAX15066.1"/>
    </source>
</evidence>
<dbReference type="InterPro" id="IPR024624">
    <property type="entry name" value="Pyridox_Oxase_Alr4036_FMN-bd"/>
</dbReference>
<feature type="domain" description="Pyridoxamine 5'-phosphate oxidase Alr4036 family FMN-binding" evidence="2">
    <location>
        <begin position="33"/>
        <end position="138"/>
    </location>
</feature>
<dbReference type="EMBL" id="BDSP01000087">
    <property type="protein sequence ID" value="GAX15066.1"/>
    <property type="molecule type" value="Genomic_DNA"/>
</dbReference>
<feature type="region of interest" description="Disordered" evidence="1">
    <location>
        <begin position="1"/>
        <end position="30"/>
    </location>
</feature>
<keyword evidence="4" id="KW-1185">Reference proteome</keyword>
<dbReference type="OrthoDB" id="434253at2759"/>
<protein>
    <recommendedName>
        <fullName evidence="2">Pyridoxamine 5'-phosphate oxidase Alr4036 family FMN-binding domain-containing protein</fullName>
    </recommendedName>
</protein>
<dbReference type="Gene3D" id="2.30.110.10">
    <property type="entry name" value="Electron Transport, Fmn-binding Protein, Chain A"/>
    <property type="match status" value="1"/>
</dbReference>
<dbReference type="InterPro" id="IPR012349">
    <property type="entry name" value="Split_barrel_FMN-bd"/>
</dbReference>
<dbReference type="SUPFAM" id="SSF50475">
    <property type="entry name" value="FMN-binding split barrel"/>
    <property type="match status" value="1"/>
</dbReference>
<gene>
    <name evidence="3" type="ORF">FisN_12Lh237</name>
</gene>
<dbReference type="PANTHER" id="PTHR28243">
    <property type="entry name" value="AGL049CP"/>
    <property type="match status" value="1"/>
</dbReference>
<dbReference type="InParanoid" id="A0A1Z5JMC8"/>
<evidence type="ECO:0000256" key="1">
    <source>
        <dbReference type="SAM" id="MobiDB-lite"/>
    </source>
</evidence>
<evidence type="ECO:0000313" key="4">
    <source>
        <dbReference type="Proteomes" id="UP000198406"/>
    </source>
</evidence>
<dbReference type="AlphaFoldDB" id="A0A1Z5JMC8"/>
<proteinExistence type="predicted"/>
<evidence type="ECO:0000259" key="2">
    <source>
        <dbReference type="Pfam" id="PF12766"/>
    </source>
</evidence>
<sequence>MSSNNNEAFGVGQIDIGQHDDDNENSWDHESRKSWRELLEISNNRSRKIRGSNYVQIATVDPQTKTPRCRCVVFRGFQDMPTDHPFASFAGPSSCILRMCTDNRSQKVQQAVQEPTAEVVWWFPKTSEQYRIRGELLFVGGEGKFQYDDDEHLKMARKQLWGNMSDTARESFLEDSVPGQAFSPAQQAVPVGGRDEDGKVVPPPNHFLLMLLKPSHVDYLRLTNQYRQVDVYDNGHWSSERVNP</sequence>
<comment type="caution">
    <text evidence="3">The sequence shown here is derived from an EMBL/GenBank/DDBJ whole genome shotgun (WGS) entry which is preliminary data.</text>
</comment>
<accession>A0A1Z5JMC8</accession>
<dbReference type="Proteomes" id="UP000198406">
    <property type="component" value="Unassembled WGS sequence"/>
</dbReference>
<dbReference type="Pfam" id="PF12766">
    <property type="entry name" value="Pyridox_oxase_2"/>
    <property type="match status" value="1"/>
</dbReference>
<organism evidence="3 4">
    <name type="scientific">Fistulifera solaris</name>
    <name type="common">Oleaginous diatom</name>
    <dbReference type="NCBI Taxonomy" id="1519565"/>
    <lineage>
        <taxon>Eukaryota</taxon>
        <taxon>Sar</taxon>
        <taxon>Stramenopiles</taxon>
        <taxon>Ochrophyta</taxon>
        <taxon>Bacillariophyta</taxon>
        <taxon>Bacillariophyceae</taxon>
        <taxon>Bacillariophycidae</taxon>
        <taxon>Naviculales</taxon>
        <taxon>Naviculaceae</taxon>
        <taxon>Fistulifera</taxon>
    </lineage>
</organism>